<evidence type="ECO:0000313" key="3">
    <source>
        <dbReference type="Proteomes" id="UP000199136"/>
    </source>
</evidence>
<dbReference type="Gene3D" id="3.40.50.300">
    <property type="entry name" value="P-loop containing nucleotide triphosphate hydrolases"/>
    <property type="match status" value="1"/>
</dbReference>
<dbReference type="Pfam" id="PF00485">
    <property type="entry name" value="PRK"/>
    <property type="match status" value="1"/>
</dbReference>
<dbReference type="SUPFAM" id="SSF52540">
    <property type="entry name" value="P-loop containing nucleoside triphosphate hydrolases"/>
    <property type="match status" value="1"/>
</dbReference>
<reference evidence="2 3" key="1">
    <citation type="submission" date="2016-10" db="EMBL/GenBank/DDBJ databases">
        <authorList>
            <person name="de Groot N.N."/>
        </authorList>
    </citation>
    <scope>NUCLEOTIDE SEQUENCE [LARGE SCALE GENOMIC DNA]</scope>
    <source>
        <strain evidence="2 3">DSM 20581</strain>
    </source>
</reference>
<keyword evidence="3" id="KW-1185">Reference proteome</keyword>
<sequence>MDEVVKAVIDAVNNAERRLFIAISGHGAAGKTTFSNQLLKAFGKENVSYLNTDAYIISSALRKYTTIEYAYENTIHRSKLTACHPSAHHVLSLERDIKMLREGMELYTIDMPYAKSELLTPKPITIVEGMSAAFVDPALFDLSIYFYTDDETELVRRYGRDITERGADRNYLRRSHEERRIQYRLFMHSYSYNFDIVVKSTNEAVTIEKIIL</sequence>
<proteinExistence type="predicted"/>
<evidence type="ECO:0000313" key="2">
    <source>
        <dbReference type="EMBL" id="SFQ37821.1"/>
    </source>
</evidence>
<evidence type="ECO:0000259" key="1">
    <source>
        <dbReference type="Pfam" id="PF00485"/>
    </source>
</evidence>
<dbReference type="InterPro" id="IPR006083">
    <property type="entry name" value="PRK/URK"/>
</dbReference>
<gene>
    <name evidence="2" type="ORF">SAMN04488506_1698</name>
</gene>
<keyword evidence="2" id="KW-0808">Transferase</keyword>
<protein>
    <submittedName>
        <fullName evidence="2">Uridine kinase</fullName>
    </submittedName>
</protein>
<name>A0A1I5Y0R0_9LACT</name>
<organism evidence="2 3">
    <name type="scientific">Desemzia incerta</name>
    <dbReference type="NCBI Taxonomy" id="82801"/>
    <lineage>
        <taxon>Bacteria</taxon>
        <taxon>Bacillati</taxon>
        <taxon>Bacillota</taxon>
        <taxon>Bacilli</taxon>
        <taxon>Lactobacillales</taxon>
        <taxon>Carnobacteriaceae</taxon>
        <taxon>Desemzia</taxon>
    </lineage>
</organism>
<dbReference type="GO" id="GO:0016301">
    <property type="term" value="F:kinase activity"/>
    <property type="evidence" value="ECO:0007669"/>
    <property type="project" value="UniProtKB-KW"/>
</dbReference>
<dbReference type="EMBL" id="FOXW01000006">
    <property type="protein sequence ID" value="SFQ37821.1"/>
    <property type="molecule type" value="Genomic_DNA"/>
</dbReference>
<dbReference type="InterPro" id="IPR027417">
    <property type="entry name" value="P-loop_NTPase"/>
</dbReference>
<keyword evidence="2" id="KW-0418">Kinase</keyword>
<feature type="domain" description="Phosphoribulokinase/uridine kinase" evidence="1">
    <location>
        <begin position="20"/>
        <end position="203"/>
    </location>
</feature>
<dbReference type="OrthoDB" id="2388275at2"/>
<dbReference type="GO" id="GO:0005524">
    <property type="term" value="F:ATP binding"/>
    <property type="evidence" value="ECO:0007669"/>
    <property type="project" value="InterPro"/>
</dbReference>
<dbReference type="RefSeq" id="WP_092480736.1">
    <property type="nucleotide sequence ID" value="NZ_FOXW01000006.1"/>
</dbReference>
<dbReference type="AlphaFoldDB" id="A0A1I5Y0R0"/>
<dbReference type="STRING" id="82801.SAMN04488506_1698"/>
<accession>A0A1I5Y0R0</accession>
<dbReference type="Proteomes" id="UP000199136">
    <property type="component" value="Unassembled WGS sequence"/>
</dbReference>